<dbReference type="Gene3D" id="2.60.120.10">
    <property type="entry name" value="Jelly Rolls"/>
    <property type="match status" value="1"/>
</dbReference>
<keyword evidence="3" id="KW-0052">Apoplast</keyword>
<dbReference type="Pfam" id="PF00190">
    <property type="entry name" value="Cupin_1"/>
    <property type="match status" value="1"/>
</dbReference>
<dbReference type="InterPro" id="IPR014710">
    <property type="entry name" value="RmlC-like_jellyroll"/>
</dbReference>
<name>D3IVG9_PHYED</name>
<feature type="non-terminal residue" evidence="9">
    <location>
        <position position="1"/>
    </location>
</feature>
<feature type="domain" description="Cupin type-1" evidence="8">
    <location>
        <begin position="2"/>
        <end position="71"/>
    </location>
</feature>
<keyword evidence="6 7" id="KW-0464">Manganese</keyword>
<sequence>LYTQDLEAGDMFLFPKGLVHYQSNPGQEPATALSAFGSAAAGLVSVPVTVFGTDIDDAILAKSFKTDVPTIQKLKAGLTPPKKAFLDQTVLKRPLAKSGPRSPMLRKFQVNVILAKLPPSWRDFVTTRRHIKERLTLNELSAAINVEECARASNGTRKAQVQAHQVEVKSAGGFGKQKFKNQSQNKLEGKKMKNKKEKIVCFVCGVGEGGGSVLMGNGAAAIVHGIGQLCLKLTSGKILILKDVLQGIKLVFESNKVVLTKFGNFMGKRYDCEDKFRLSILDFNNRWLPLLTSIDRRKLTHLLERLLGNWMKIFCASSPI</sequence>
<evidence type="ECO:0000256" key="2">
    <source>
        <dbReference type="ARBA" id="ARBA00007456"/>
    </source>
</evidence>
<proteinExistence type="inferred from homology"/>
<accession>D3IVG9</accession>
<evidence type="ECO:0000256" key="7">
    <source>
        <dbReference type="PIRSR" id="PIRSR601929-2"/>
    </source>
</evidence>
<comment type="subcellular location">
    <subcellularLocation>
        <location evidence="1">Secreted</location>
        <location evidence="1">Extracellular space</location>
        <location evidence="1">Apoplast</location>
    </subcellularLocation>
</comment>
<comment type="similarity">
    <text evidence="2">Belongs to the germin family.</text>
</comment>
<dbReference type="InterPro" id="IPR001929">
    <property type="entry name" value="Germin"/>
</dbReference>
<keyword evidence="4" id="KW-0964">Secreted</keyword>
<feature type="binding site" evidence="7">
    <location>
        <position position="20"/>
    </location>
    <ligand>
        <name>Mn(2+)</name>
        <dbReference type="ChEBI" id="CHEBI:29035"/>
    </ligand>
</feature>
<organism evidence="9">
    <name type="scientific">Phyllostachys edulis</name>
    <name type="common">Tortoise shell bamboo</name>
    <name type="synonym">Bambusa edulis</name>
    <dbReference type="NCBI Taxonomy" id="38705"/>
    <lineage>
        <taxon>Eukaryota</taxon>
        <taxon>Viridiplantae</taxon>
        <taxon>Streptophyta</taxon>
        <taxon>Embryophyta</taxon>
        <taxon>Tracheophyta</taxon>
        <taxon>Spermatophyta</taxon>
        <taxon>Magnoliopsida</taxon>
        <taxon>Liliopsida</taxon>
        <taxon>Poales</taxon>
        <taxon>Poaceae</taxon>
        <taxon>BOP clade</taxon>
        <taxon>Bambusoideae</taxon>
        <taxon>Arundinarodae</taxon>
        <taxon>Arundinarieae</taxon>
        <taxon>Arundinariinae</taxon>
        <taxon>Phyllostachys</taxon>
    </lineage>
</organism>
<evidence type="ECO:0000256" key="5">
    <source>
        <dbReference type="ARBA" id="ARBA00022723"/>
    </source>
</evidence>
<dbReference type="SUPFAM" id="SSF51182">
    <property type="entry name" value="RmlC-like cupins"/>
    <property type="match status" value="1"/>
</dbReference>
<dbReference type="PRINTS" id="PR00325">
    <property type="entry name" value="GERMIN"/>
</dbReference>
<keyword evidence="5 7" id="KW-0479">Metal-binding</keyword>
<evidence type="ECO:0000256" key="6">
    <source>
        <dbReference type="ARBA" id="ARBA00023211"/>
    </source>
</evidence>
<dbReference type="InterPro" id="IPR011051">
    <property type="entry name" value="RmlC_Cupin_sf"/>
</dbReference>
<dbReference type="PANTHER" id="PTHR31238">
    <property type="entry name" value="GERMIN-LIKE PROTEIN SUBFAMILY 3 MEMBER 3"/>
    <property type="match status" value="1"/>
</dbReference>
<dbReference type="AlphaFoldDB" id="D3IVG9"/>
<evidence type="ECO:0000259" key="8">
    <source>
        <dbReference type="Pfam" id="PF00190"/>
    </source>
</evidence>
<evidence type="ECO:0000256" key="1">
    <source>
        <dbReference type="ARBA" id="ARBA00004271"/>
    </source>
</evidence>
<reference evidence="9" key="1">
    <citation type="journal article" date="2010" name="J. Integr. Plant Biol.">
        <title>Insights into the bamboo genome: syntenic relationships to rice and sorghum.</title>
        <authorList>
            <person name="Gui Y.J."/>
            <person name="Zhou Y."/>
            <person name="Wang Y."/>
            <person name="Wang S."/>
            <person name="Wang S.Y."/>
            <person name="Hu Y."/>
            <person name="Bo S.P."/>
            <person name="Chen H."/>
            <person name="Zhou C.P."/>
            <person name="Ma N.X."/>
            <person name="Zhang T.Z."/>
            <person name="Fan L.J."/>
        </authorList>
    </citation>
    <scope>NUCLEOTIDE SEQUENCE</scope>
    <source>
        <tissue evidence="9">Shoot</tissue>
    </source>
</reference>
<dbReference type="EMBL" id="GQ252829">
    <property type="protein sequence ID" value="ADB85309.1"/>
    <property type="molecule type" value="Genomic_DNA"/>
</dbReference>
<dbReference type="GO" id="GO:0030145">
    <property type="term" value="F:manganese ion binding"/>
    <property type="evidence" value="ECO:0007669"/>
    <property type="project" value="InterPro"/>
</dbReference>
<evidence type="ECO:0000256" key="3">
    <source>
        <dbReference type="ARBA" id="ARBA00022523"/>
    </source>
</evidence>
<dbReference type="GO" id="GO:0048046">
    <property type="term" value="C:apoplast"/>
    <property type="evidence" value="ECO:0007669"/>
    <property type="project" value="UniProtKB-SubCell"/>
</dbReference>
<evidence type="ECO:0000256" key="4">
    <source>
        <dbReference type="ARBA" id="ARBA00022525"/>
    </source>
</evidence>
<protein>
    <submittedName>
        <fullName evidence="9">Putative germin-like protein subfamily</fullName>
    </submittedName>
</protein>
<evidence type="ECO:0000313" key="9">
    <source>
        <dbReference type="EMBL" id="ADB85309.1"/>
    </source>
</evidence>
<dbReference type="InterPro" id="IPR006045">
    <property type="entry name" value="Cupin_1"/>
</dbReference>